<feature type="region of interest" description="Disordered" evidence="2">
    <location>
        <begin position="1"/>
        <end position="89"/>
    </location>
</feature>
<keyword evidence="1" id="KW-0175">Coiled coil</keyword>
<sequence>MTDTKRNSLEEAPPQVPTHDTEASRPISRSKTVRNLNSAGSKMRGLFKTNKKDTKKSEDSARPPLFSSASYGGPSTEPYQKREMTNEPTHEEVIKPILSSEDNDFTPQQQTQQASLQHELDQLNELIQQRTTEVQNEKRNKDRLQADLAEATRIFKERETEYAAIEHSFFEHTRAIRATDDDLSTIRDSFKLLKYSIARLIMTLNKKADKAKAAAKFCQTWPHLPILDPTTQELEPSLINVLAEKLVHEHLVKCVFTCPIYPGLKVNDAYFALFDWLQQHQSQFSVRLRQQMAAVVAKSRPESEIQQAAAKEKQLVAQKIYDDLAEIYHPFLRENDAAVDEEKRYYAKICDIVDKALKLTIAIRGQEVEIKTVTIEENNKQPFEEETMTEVKGRNQGLVRFCICPTFMGGDREHGFLEKGKVVISG</sequence>
<dbReference type="STRING" id="4846.A0A367KSP7"/>
<dbReference type="OrthoDB" id="2439595at2759"/>
<proteinExistence type="predicted"/>
<dbReference type="EMBL" id="PJQM01000444">
    <property type="protein sequence ID" value="RCI05228.1"/>
    <property type="molecule type" value="Genomic_DNA"/>
</dbReference>
<evidence type="ECO:0000256" key="1">
    <source>
        <dbReference type="SAM" id="Coils"/>
    </source>
</evidence>
<feature type="compositionally biased region" description="Basic and acidic residues" evidence="2">
    <location>
        <begin position="79"/>
        <end position="89"/>
    </location>
</feature>
<organism evidence="3 4">
    <name type="scientific">Rhizopus stolonifer</name>
    <name type="common">Rhizopus nigricans</name>
    <dbReference type="NCBI Taxonomy" id="4846"/>
    <lineage>
        <taxon>Eukaryota</taxon>
        <taxon>Fungi</taxon>
        <taxon>Fungi incertae sedis</taxon>
        <taxon>Mucoromycota</taxon>
        <taxon>Mucoromycotina</taxon>
        <taxon>Mucoromycetes</taxon>
        <taxon>Mucorales</taxon>
        <taxon>Mucorineae</taxon>
        <taxon>Rhizopodaceae</taxon>
        <taxon>Rhizopus</taxon>
    </lineage>
</organism>
<comment type="caution">
    <text evidence="3">The sequence shown here is derived from an EMBL/GenBank/DDBJ whole genome shotgun (WGS) entry which is preliminary data.</text>
</comment>
<gene>
    <name evidence="3" type="ORF">CU098_010931</name>
</gene>
<dbReference type="Proteomes" id="UP000253551">
    <property type="component" value="Unassembled WGS sequence"/>
</dbReference>
<protein>
    <submittedName>
        <fullName evidence="3">Uncharacterized protein</fullName>
    </submittedName>
</protein>
<evidence type="ECO:0000313" key="4">
    <source>
        <dbReference type="Proteomes" id="UP000253551"/>
    </source>
</evidence>
<dbReference type="AlphaFoldDB" id="A0A367KSP7"/>
<keyword evidence="4" id="KW-1185">Reference proteome</keyword>
<feature type="compositionally biased region" description="Basic and acidic residues" evidence="2">
    <location>
        <begin position="50"/>
        <end position="61"/>
    </location>
</feature>
<feature type="coiled-coil region" evidence="1">
    <location>
        <begin position="113"/>
        <end position="161"/>
    </location>
</feature>
<accession>A0A367KSP7</accession>
<feature type="compositionally biased region" description="Polar residues" evidence="2">
    <location>
        <begin position="27"/>
        <end position="40"/>
    </location>
</feature>
<evidence type="ECO:0000256" key="2">
    <source>
        <dbReference type="SAM" id="MobiDB-lite"/>
    </source>
</evidence>
<evidence type="ECO:0000313" key="3">
    <source>
        <dbReference type="EMBL" id="RCI05228.1"/>
    </source>
</evidence>
<name>A0A367KSP7_RHIST</name>
<reference evidence="3 4" key="1">
    <citation type="journal article" date="2018" name="G3 (Bethesda)">
        <title>Phylogenetic and Phylogenomic Definition of Rhizopus Species.</title>
        <authorList>
            <person name="Gryganskyi A.P."/>
            <person name="Golan J."/>
            <person name="Dolatabadi S."/>
            <person name="Mondo S."/>
            <person name="Robb S."/>
            <person name="Idnurm A."/>
            <person name="Muszewska A."/>
            <person name="Steczkiewicz K."/>
            <person name="Masonjones S."/>
            <person name="Liao H.L."/>
            <person name="Gajdeczka M.T."/>
            <person name="Anike F."/>
            <person name="Vuek A."/>
            <person name="Anishchenko I.M."/>
            <person name="Voigt K."/>
            <person name="de Hoog G.S."/>
            <person name="Smith M.E."/>
            <person name="Heitman J."/>
            <person name="Vilgalys R."/>
            <person name="Stajich J.E."/>
        </authorList>
    </citation>
    <scope>NUCLEOTIDE SEQUENCE [LARGE SCALE GENOMIC DNA]</scope>
    <source>
        <strain evidence="3 4">LSU 92-RS-03</strain>
    </source>
</reference>